<accession>A0ACD3ALM8</accession>
<sequence length="367" mass="40231">MSKGLILVTGANGYIGGHIVDILLNEGWTVRALSRTGRAQSIRKSFPAAGERLQTVEVPDISAGDLSEAVKGVDAIIHTVSPGLSDSTPEDMIEKNVDGTLNIFKAGIAAGVKKLLYTSSFITLFNDAPHSLTSLYLAADLARALSDDDLITNTDWSDITLEQIDIKNTPLFTAYAHSKTIAEKEFWKLADQHPDIDFISFLPSMVLGPRIPTAPLPSNREGLSTIEFLYQLFDSKTYPPIAIGNYVHVRDVAKAHVAGLSINKSLPVIHNHQQKKRFILTAPQTLTWREAASIIRRERPSLDCRLPKEDAEGAIPQTKAPFDTKLTGDVLGLREWKGLEETLLETVDWIVEWEKAKGLGSGGKGRN</sequence>
<evidence type="ECO:0000313" key="1">
    <source>
        <dbReference type="EMBL" id="TFK66636.1"/>
    </source>
</evidence>
<dbReference type="EMBL" id="ML208398">
    <property type="protein sequence ID" value="TFK66636.1"/>
    <property type="molecule type" value="Genomic_DNA"/>
</dbReference>
<keyword evidence="2" id="KW-1185">Reference proteome</keyword>
<reference evidence="1 2" key="1">
    <citation type="journal article" date="2019" name="Nat. Ecol. Evol.">
        <title>Megaphylogeny resolves global patterns of mushroom evolution.</title>
        <authorList>
            <person name="Varga T."/>
            <person name="Krizsan K."/>
            <person name="Foldi C."/>
            <person name="Dima B."/>
            <person name="Sanchez-Garcia M."/>
            <person name="Sanchez-Ramirez S."/>
            <person name="Szollosi G.J."/>
            <person name="Szarkandi J.G."/>
            <person name="Papp V."/>
            <person name="Albert L."/>
            <person name="Andreopoulos W."/>
            <person name="Angelini C."/>
            <person name="Antonin V."/>
            <person name="Barry K.W."/>
            <person name="Bougher N.L."/>
            <person name="Buchanan P."/>
            <person name="Buyck B."/>
            <person name="Bense V."/>
            <person name="Catcheside P."/>
            <person name="Chovatia M."/>
            <person name="Cooper J."/>
            <person name="Damon W."/>
            <person name="Desjardin D."/>
            <person name="Finy P."/>
            <person name="Geml J."/>
            <person name="Haridas S."/>
            <person name="Hughes K."/>
            <person name="Justo A."/>
            <person name="Karasinski D."/>
            <person name="Kautmanova I."/>
            <person name="Kiss B."/>
            <person name="Kocsube S."/>
            <person name="Kotiranta H."/>
            <person name="LaButti K.M."/>
            <person name="Lechner B.E."/>
            <person name="Liimatainen K."/>
            <person name="Lipzen A."/>
            <person name="Lukacs Z."/>
            <person name="Mihaltcheva S."/>
            <person name="Morgado L.N."/>
            <person name="Niskanen T."/>
            <person name="Noordeloos M.E."/>
            <person name="Ohm R.A."/>
            <person name="Ortiz-Santana B."/>
            <person name="Ovrebo C."/>
            <person name="Racz N."/>
            <person name="Riley R."/>
            <person name="Savchenko A."/>
            <person name="Shiryaev A."/>
            <person name="Soop K."/>
            <person name="Spirin V."/>
            <person name="Szebenyi C."/>
            <person name="Tomsovsky M."/>
            <person name="Tulloss R.E."/>
            <person name="Uehling J."/>
            <person name="Grigoriev I.V."/>
            <person name="Vagvolgyi C."/>
            <person name="Papp T."/>
            <person name="Martin F.M."/>
            <person name="Miettinen O."/>
            <person name="Hibbett D.S."/>
            <person name="Nagy L.G."/>
        </authorList>
    </citation>
    <scope>NUCLEOTIDE SEQUENCE [LARGE SCALE GENOMIC DNA]</scope>
    <source>
        <strain evidence="1 2">NL-1719</strain>
    </source>
</reference>
<gene>
    <name evidence="1" type="ORF">BDN72DRAFT_859723</name>
</gene>
<protein>
    <submittedName>
        <fullName evidence="1">NAD(P)-binding protein</fullName>
    </submittedName>
</protein>
<evidence type="ECO:0000313" key="2">
    <source>
        <dbReference type="Proteomes" id="UP000308600"/>
    </source>
</evidence>
<dbReference type="Proteomes" id="UP000308600">
    <property type="component" value="Unassembled WGS sequence"/>
</dbReference>
<organism evidence="1 2">
    <name type="scientific">Pluteus cervinus</name>
    <dbReference type="NCBI Taxonomy" id="181527"/>
    <lineage>
        <taxon>Eukaryota</taxon>
        <taxon>Fungi</taxon>
        <taxon>Dikarya</taxon>
        <taxon>Basidiomycota</taxon>
        <taxon>Agaricomycotina</taxon>
        <taxon>Agaricomycetes</taxon>
        <taxon>Agaricomycetidae</taxon>
        <taxon>Agaricales</taxon>
        <taxon>Pluteineae</taxon>
        <taxon>Pluteaceae</taxon>
        <taxon>Pluteus</taxon>
    </lineage>
</organism>
<proteinExistence type="predicted"/>
<name>A0ACD3ALM8_9AGAR</name>